<evidence type="ECO:0000256" key="7">
    <source>
        <dbReference type="ARBA" id="ARBA00023288"/>
    </source>
</evidence>
<evidence type="ECO:0000313" key="8">
    <source>
        <dbReference type="EMBL" id="MBU3854903.1"/>
    </source>
</evidence>
<dbReference type="EMBL" id="JAHLFU010000302">
    <property type="protein sequence ID" value="MBU3854903.1"/>
    <property type="molecule type" value="Genomic_DNA"/>
</dbReference>
<keyword evidence="3" id="KW-0732">Signal</keyword>
<dbReference type="Proteomes" id="UP000823865">
    <property type="component" value="Unassembled WGS sequence"/>
</dbReference>
<comment type="caution">
    <text evidence="8">The sequence shown here is derived from an EMBL/GenBank/DDBJ whole genome shotgun (WGS) entry which is preliminary data.</text>
</comment>
<comment type="subcellular location">
    <subcellularLocation>
        <location evidence="1">Cell outer membrane</location>
    </subcellularLocation>
</comment>
<reference evidence="8" key="1">
    <citation type="journal article" date="2021" name="PeerJ">
        <title>Extensive microbial diversity within the chicken gut microbiome revealed by metagenomics and culture.</title>
        <authorList>
            <person name="Gilroy R."/>
            <person name="Ravi A."/>
            <person name="Getino M."/>
            <person name="Pursley I."/>
            <person name="Horton D.L."/>
            <person name="Alikhan N.F."/>
            <person name="Baker D."/>
            <person name="Gharbi K."/>
            <person name="Hall N."/>
            <person name="Watson M."/>
            <person name="Adriaenssens E.M."/>
            <person name="Foster-Nyarko E."/>
            <person name="Jarju S."/>
            <person name="Secka A."/>
            <person name="Antonio M."/>
            <person name="Oren A."/>
            <person name="Chaudhuri R.R."/>
            <person name="La Ragione R."/>
            <person name="Hildebrand F."/>
            <person name="Pallen M.J."/>
        </authorList>
    </citation>
    <scope>NUCLEOTIDE SEQUENCE</scope>
    <source>
        <strain evidence="8">G3-2149</strain>
    </source>
</reference>
<evidence type="ECO:0000256" key="2">
    <source>
        <dbReference type="ARBA" id="ARBA00007248"/>
    </source>
</evidence>
<comment type="similarity">
    <text evidence="2">Belongs to the bacteroidetes fimbrillin superfamily. FimB/Mfa2 family.</text>
</comment>
<dbReference type="PROSITE" id="PS51257">
    <property type="entry name" value="PROKAR_LIPOPROTEIN"/>
    <property type="match status" value="1"/>
</dbReference>
<dbReference type="Gene3D" id="2.60.40.2100">
    <property type="match status" value="1"/>
</dbReference>
<feature type="non-terminal residue" evidence="8">
    <location>
        <position position="102"/>
    </location>
</feature>
<keyword evidence="6" id="KW-0998">Cell outer membrane</keyword>
<dbReference type="GO" id="GO:0009279">
    <property type="term" value="C:cell outer membrane"/>
    <property type="evidence" value="ECO:0007669"/>
    <property type="project" value="UniProtKB-SubCell"/>
</dbReference>
<evidence type="ECO:0000256" key="6">
    <source>
        <dbReference type="ARBA" id="ARBA00023237"/>
    </source>
</evidence>
<evidence type="ECO:0000256" key="4">
    <source>
        <dbReference type="ARBA" id="ARBA00023136"/>
    </source>
</evidence>
<proteinExistence type="inferred from homology"/>
<reference evidence="8" key="2">
    <citation type="submission" date="2021-04" db="EMBL/GenBank/DDBJ databases">
        <authorList>
            <person name="Gilroy R."/>
        </authorList>
    </citation>
    <scope>NUCLEOTIDE SEQUENCE</scope>
    <source>
        <strain evidence="8">G3-2149</strain>
    </source>
</reference>
<evidence type="ECO:0000256" key="3">
    <source>
        <dbReference type="ARBA" id="ARBA00022729"/>
    </source>
</evidence>
<keyword evidence="4" id="KW-0472">Membrane</keyword>
<dbReference type="Pfam" id="PF08842">
    <property type="entry name" value="Mfa2"/>
    <property type="match status" value="1"/>
</dbReference>
<protein>
    <submittedName>
        <fullName evidence="8">FimB/Mfa2 family fimbrial subunit</fullName>
    </submittedName>
</protein>
<organism evidence="8 9">
    <name type="scientific">Candidatus Paraprevotella stercoravium</name>
    <dbReference type="NCBI Taxonomy" id="2838725"/>
    <lineage>
        <taxon>Bacteria</taxon>
        <taxon>Pseudomonadati</taxon>
        <taxon>Bacteroidota</taxon>
        <taxon>Bacteroidia</taxon>
        <taxon>Bacteroidales</taxon>
        <taxon>Prevotellaceae</taxon>
        <taxon>Paraprevotella</taxon>
    </lineage>
</organism>
<evidence type="ECO:0000256" key="5">
    <source>
        <dbReference type="ARBA" id="ARBA00023139"/>
    </source>
</evidence>
<sequence length="102" mass="11888">MKWHFIKSLMWFCAVVWTVSVFTSCSLMKDDRDDCPMGLYLKFKYDYNLERADMFKDHVGAVDVFVFDENGKYVTTRSEMNAGTYRPLADPSYLMPMNLSPG</sequence>
<dbReference type="InterPro" id="IPR014941">
    <property type="entry name" value="FimB/Mfa2/Mfa3"/>
</dbReference>
<evidence type="ECO:0000256" key="1">
    <source>
        <dbReference type="ARBA" id="ARBA00004442"/>
    </source>
</evidence>
<dbReference type="AlphaFoldDB" id="A0A9E2LF68"/>
<accession>A0A9E2LF68</accession>
<evidence type="ECO:0000313" key="9">
    <source>
        <dbReference type="Proteomes" id="UP000823865"/>
    </source>
</evidence>
<name>A0A9E2LF68_9BACT</name>
<keyword evidence="5" id="KW-0564">Palmitate</keyword>
<gene>
    <name evidence="8" type="ORF">H9789_14025</name>
</gene>
<keyword evidence="7" id="KW-0449">Lipoprotein</keyword>